<sequence>MQNVNNTRIVYTPAEIRHIGETSNPPPPKYPIPKCVRSVKTADRKPPTRKRTHRTKRATAQYQQIVSTILFEEPWTNFYRCRLELSHNGLFHHGSRYASKWPNSIDAEQNDIGGKQDSPYIATSS</sequence>
<organism evidence="2 3">
    <name type="scientific">Elysia marginata</name>
    <dbReference type="NCBI Taxonomy" id="1093978"/>
    <lineage>
        <taxon>Eukaryota</taxon>
        <taxon>Metazoa</taxon>
        <taxon>Spiralia</taxon>
        <taxon>Lophotrochozoa</taxon>
        <taxon>Mollusca</taxon>
        <taxon>Gastropoda</taxon>
        <taxon>Heterobranchia</taxon>
        <taxon>Euthyneura</taxon>
        <taxon>Panpulmonata</taxon>
        <taxon>Sacoglossa</taxon>
        <taxon>Placobranchoidea</taxon>
        <taxon>Plakobranchidae</taxon>
        <taxon>Elysia</taxon>
    </lineage>
</organism>
<evidence type="ECO:0000313" key="3">
    <source>
        <dbReference type="Proteomes" id="UP000762676"/>
    </source>
</evidence>
<keyword evidence="3" id="KW-1185">Reference proteome</keyword>
<proteinExistence type="predicted"/>
<feature type="region of interest" description="Disordered" evidence="1">
    <location>
        <begin position="18"/>
        <end position="59"/>
    </location>
</feature>
<feature type="compositionally biased region" description="Basic residues" evidence="1">
    <location>
        <begin position="47"/>
        <end position="57"/>
    </location>
</feature>
<name>A0AAV4K2D0_9GAST</name>
<gene>
    <name evidence="2" type="ORF">ElyMa_005300100</name>
</gene>
<dbReference type="AlphaFoldDB" id="A0AAV4K2D0"/>
<feature type="region of interest" description="Disordered" evidence="1">
    <location>
        <begin position="102"/>
        <end position="125"/>
    </location>
</feature>
<evidence type="ECO:0000256" key="1">
    <source>
        <dbReference type="SAM" id="MobiDB-lite"/>
    </source>
</evidence>
<dbReference type="Proteomes" id="UP000762676">
    <property type="component" value="Unassembled WGS sequence"/>
</dbReference>
<dbReference type="EMBL" id="BMAT01010556">
    <property type="protein sequence ID" value="GFS27746.1"/>
    <property type="molecule type" value="Genomic_DNA"/>
</dbReference>
<accession>A0AAV4K2D0</accession>
<reference evidence="2 3" key="1">
    <citation type="journal article" date="2021" name="Elife">
        <title>Chloroplast acquisition without the gene transfer in kleptoplastic sea slugs, Plakobranchus ocellatus.</title>
        <authorList>
            <person name="Maeda T."/>
            <person name="Takahashi S."/>
            <person name="Yoshida T."/>
            <person name="Shimamura S."/>
            <person name="Takaki Y."/>
            <person name="Nagai Y."/>
            <person name="Toyoda A."/>
            <person name="Suzuki Y."/>
            <person name="Arimoto A."/>
            <person name="Ishii H."/>
            <person name="Satoh N."/>
            <person name="Nishiyama T."/>
            <person name="Hasebe M."/>
            <person name="Maruyama T."/>
            <person name="Minagawa J."/>
            <person name="Obokata J."/>
            <person name="Shigenobu S."/>
        </authorList>
    </citation>
    <scope>NUCLEOTIDE SEQUENCE [LARGE SCALE GENOMIC DNA]</scope>
</reference>
<comment type="caution">
    <text evidence="2">The sequence shown here is derived from an EMBL/GenBank/DDBJ whole genome shotgun (WGS) entry which is preliminary data.</text>
</comment>
<protein>
    <submittedName>
        <fullName evidence="2">Uncharacterized protein</fullName>
    </submittedName>
</protein>
<evidence type="ECO:0000313" key="2">
    <source>
        <dbReference type="EMBL" id="GFS27746.1"/>
    </source>
</evidence>